<keyword evidence="3" id="KW-1185">Reference proteome</keyword>
<evidence type="ECO:0000259" key="1">
    <source>
        <dbReference type="Pfam" id="PF08241"/>
    </source>
</evidence>
<feature type="non-terminal residue" evidence="2">
    <location>
        <position position="1"/>
    </location>
</feature>
<dbReference type="InterPro" id="IPR013216">
    <property type="entry name" value="Methyltransf_11"/>
</dbReference>
<organism evidence="2 3">
    <name type="scientific">Paractinoplanes aksuensis</name>
    <dbReference type="NCBI Taxonomy" id="2939490"/>
    <lineage>
        <taxon>Bacteria</taxon>
        <taxon>Bacillati</taxon>
        <taxon>Actinomycetota</taxon>
        <taxon>Actinomycetes</taxon>
        <taxon>Micromonosporales</taxon>
        <taxon>Micromonosporaceae</taxon>
        <taxon>Paractinoplanes</taxon>
    </lineage>
</organism>
<dbReference type="GO" id="GO:0008168">
    <property type="term" value="F:methyltransferase activity"/>
    <property type="evidence" value="ECO:0007669"/>
    <property type="project" value="UniProtKB-KW"/>
</dbReference>
<accession>A0ABT1E8G2</accession>
<keyword evidence="2" id="KW-0489">Methyltransferase</keyword>
<dbReference type="PANTHER" id="PTHR43591">
    <property type="entry name" value="METHYLTRANSFERASE"/>
    <property type="match status" value="1"/>
</dbReference>
<dbReference type="Proteomes" id="UP001523369">
    <property type="component" value="Unassembled WGS sequence"/>
</dbReference>
<dbReference type="Gene3D" id="3.40.50.150">
    <property type="entry name" value="Vaccinia Virus protein VP39"/>
    <property type="match status" value="1"/>
</dbReference>
<dbReference type="Pfam" id="PF08241">
    <property type="entry name" value="Methyltransf_11"/>
    <property type="match status" value="1"/>
</dbReference>
<gene>
    <name evidence="2" type="ORF">M1L60_46705</name>
</gene>
<dbReference type="CDD" id="cd02440">
    <property type="entry name" value="AdoMet_MTases"/>
    <property type="match status" value="1"/>
</dbReference>
<dbReference type="PANTHER" id="PTHR43591:SF78">
    <property type="entry name" value="SLR0407 PROTEIN"/>
    <property type="match status" value="1"/>
</dbReference>
<dbReference type="InterPro" id="IPR029063">
    <property type="entry name" value="SAM-dependent_MTases_sf"/>
</dbReference>
<proteinExistence type="predicted"/>
<feature type="domain" description="Methyltransferase type 11" evidence="1">
    <location>
        <begin position="40"/>
        <end position="134"/>
    </location>
</feature>
<name>A0ABT1E8G2_9ACTN</name>
<reference evidence="2 3" key="1">
    <citation type="submission" date="2022-06" db="EMBL/GenBank/DDBJ databases">
        <title>New Species of the Genus Actinoplanes, ActinopZanes ferrugineus.</title>
        <authorList>
            <person name="Ding P."/>
        </authorList>
    </citation>
    <scope>NUCLEOTIDE SEQUENCE [LARGE SCALE GENOMIC DNA]</scope>
    <source>
        <strain evidence="2 3">TRM88003</strain>
    </source>
</reference>
<dbReference type="RefSeq" id="WP_253244077.1">
    <property type="nucleotide sequence ID" value="NZ_JAMYJR010000096.1"/>
</dbReference>
<evidence type="ECO:0000313" key="3">
    <source>
        <dbReference type="Proteomes" id="UP001523369"/>
    </source>
</evidence>
<dbReference type="GO" id="GO:0032259">
    <property type="term" value="P:methylation"/>
    <property type="evidence" value="ECO:0007669"/>
    <property type="project" value="UniProtKB-KW"/>
</dbReference>
<keyword evidence="2" id="KW-0808">Transferase</keyword>
<dbReference type="SUPFAM" id="SSF53335">
    <property type="entry name" value="S-adenosyl-L-methionine-dependent methyltransferases"/>
    <property type="match status" value="1"/>
</dbReference>
<dbReference type="EMBL" id="JAMYJR010000096">
    <property type="protein sequence ID" value="MCO8278081.1"/>
    <property type="molecule type" value="Genomic_DNA"/>
</dbReference>
<comment type="caution">
    <text evidence="2">The sequence shown here is derived from an EMBL/GenBank/DDBJ whole genome shotgun (WGS) entry which is preliminary data.</text>
</comment>
<feature type="non-terminal residue" evidence="2">
    <location>
        <position position="254"/>
    </location>
</feature>
<evidence type="ECO:0000313" key="2">
    <source>
        <dbReference type="EMBL" id="MCO8278081.1"/>
    </source>
</evidence>
<sequence>QPQYLRDYLATAAASPDIVRVRATGLALWNLPADSGLQLLDAGAGNGEVARELATLLPGAHVTAVDFSADAIAEATARHDSSRVTYQVADIDNLPYDDGHFDGVRSERLLQHLREPSRAVAEMVRVLRPGGRLCLIDSDFESLLVDGSPPGFNDRVQAVSAASHATRPPEAASSGRTLRRRLVQAGLTDIHAEPVTIVFTDMASATQVLPLHRNNPMVARVPELSSLLDTIDEAVDDGTFLLAFTMWVAVGTRP</sequence>
<protein>
    <submittedName>
        <fullName evidence="2">Methyltransferase domain-containing protein</fullName>
    </submittedName>
</protein>